<dbReference type="Gene3D" id="2.120.10.30">
    <property type="entry name" value="TolB, C-terminal domain"/>
    <property type="match status" value="1"/>
</dbReference>
<sequence length="259" mass="30153">MFTTKDPKGHTQLFQFDRVTNKRTQLTKEFLNVDTLRFDQKNDKVYMRVLLPGHRNFHLGTFDLNTHQTAVWNPSEDDQSIVYFDYNAFHNQIATLTKSVKEDYEKVSRANETQTPLEPSTKQINLITIDSKKSKQISTIKKFIQDISISPKGTNILFTASGEFTQDAKKTMYRLNLKSGKYTPLLSDSTSFSKLNLAQYSPDEKNIYFIATPKPFKWITDQGGREIKVRAIYGYNMETKEISKIWYKEDGYINHFLLL</sequence>
<comment type="caution">
    <text evidence="1">The sequence shown here is derived from an EMBL/GenBank/DDBJ whole genome shotgun (WGS) entry which is preliminary data.</text>
</comment>
<evidence type="ECO:0000313" key="1">
    <source>
        <dbReference type="EMBL" id="TCS92604.1"/>
    </source>
</evidence>
<proteinExistence type="predicted"/>
<evidence type="ECO:0008006" key="3">
    <source>
        <dbReference type="Google" id="ProtNLM"/>
    </source>
</evidence>
<evidence type="ECO:0000313" key="2">
    <source>
        <dbReference type="Proteomes" id="UP000294937"/>
    </source>
</evidence>
<dbReference type="Proteomes" id="UP000294937">
    <property type="component" value="Unassembled WGS sequence"/>
</dbReference>
<gene>
    <name evidence="1" type="ORF">EDD58_11168</name>
</gene>
<organism evidence="1 2">
    <name type="scientific">Hazenella coriacea</name>
    <dbReference type="NCBI Taxonomy" id="1179467"/>
    <lineage>
        <taxon>Bacteria</taxon>
        <taxon>Bacillati</taxon>
        <taxon>Bacillota</taxon>
        <taxon>Bacilli</taxon>
        <taxon>Bacillales</taxon>
        <taxon>Thermoactinomycetaceae</taxon>
        <taxon>Hazenella</taxon>
    </lineage>
</organism>
<protein>
    <recommendedName>
        <fullName evidence="3">WD40 repeat protein</fullName>
    </recommendedName>
</protein>
<dbReference type="OrthoDB" id="2936680at2"/>
<dbReference type="SUPFAM" id="SSF75011">
    <property type="entry name" value="3-carboxy-cis,cis-mucoante lactonizing enzyme"/>
    <property type="match status" value="1"/>
</dbReference>
<dbReference type="EMBL" id="SMAG01000011">
    <property type="protein sequence ID" value="TCS92604.1"/>
    <property type="molecule type" value="Genomic_DNA"/>
</dbReference>
<keyword evidence="2" id="KW-1185">Reference proteome</keyword>
<dbReference type="AlphaFoldDB" id="A0A4R3L080"/>
<accession>A0A4R3L080</accession>
<dbReference type="InterPro" id="IPR011042">
    <property type="entry name" value="6-blade_b-propeller_TolB-like"/>
</dbReference>
<reference evidence="1 2" key="1">
    <citation type="submission" date="2019-03" db="EMBL/GenBank/DDBJ databases">
        <title>Genomic Encyclopedia of Type Strains, Phase IV (KMG-IV): sequencing the most valuable type-strain genomes for metagenomic binning, comparative biology and taxonomic classification.</title>
        <authorList>
            <person name="Goeker M."/>
        </authorList>
    </citation>
    <scope>NUCLEOTIDE SEQUENCE [LARGE SCALE GENOMIC DNA]</scope>
    <source>
        <strain evidence="1 2">DSM 45707</strain>
    </source>
</reference>
<name>A0A4R3L080_9BACL</name>
<dbReference type="RefSeq" id="WP_131926637.1">
    <property type="nucleotide sequence ID" value="NZ_SMAG01000011.1"/>
</dbReference>